<sequence>MLFGRTNYNRPTRFINEISSDLLDYQGLARPANTSFKASYSSGGIAFGQGMSLAQALQERKRNAAPSSIQSSGLPFGQFTSGNKKIQAIPTGLLGILLSTRSGERERSLKFQVAVILRN</sequence>
<accession>F9Q118</accession>
<dbReference type="PATRIC" id="fig|1035190.4.peg.285"/>
<reference evidence="1 2" key="1">
    <citation type="submission" date="2011-07" db="EMBL/GenBank/DDBJ databases">
        <authorList>
            <person name="Harkins D.M."/>
            <person name="Madupu R."/>
            <person name="Durkin A.S."/>
            <person name="Torralba M."/>
            <person name="Methe B."/>
            <person name="Sutton G.G."/>
            <person name="Nelson K.E."/>
        </authorList>
    </citation>
    <scope>NUCLEOTIDE SEQUENCE [LARGE SCALE GENOMIC DNA]</scope>
    <source>
        <strain evidence="1 2">SK313</strain>
    </source>
</reference>
<dbReference type="EMBL" id="AFUU01000003">
    <property type="protein sequence ID" value="EGV01650.1"/>
    <property type="molecule type" value="Genomic_DNA"/>
</dbReference>
<comment type="caution">
    <text evidence="1">The sequence shown here is derived from an EMBL/GenBank/DDBJ whole genome shotgun (WGS) entry which is preliminary data.</text>
</comment>
<name>F9Q118_STROR</name>
<proteinExistence type="predicted"/>
<evidence type="ECO:0000313" key="1">
    <source>
        <dbReference type="EMBL" id="EGV01650.1"/>
    </source>
</evidence>
<dbReference type="AlphaFoldDB" id="F9Q118"/>
<organism evidence="1 2">
    <name type="scientific">Streptococcus oralis SK313</name>
    <dbReference type="NCBI Taxonomy" id="1035190"/>
    <lineage>
        <taxon>Bacteria</taxon>
        <taxon>Bacillati</taxon>
        <taxon>Bacillota</taxon>
        <taxon>Bacilli</taxon>
        <taxon>Lactobacillales</taxon>
        <taxon>Streptococcaceae</taxon>
        <taxon>Streptococcus</taxon>
    </lineage>
</organism>
<gene>
    <name evidence="1" type="ORF">HMPREF9950_0738</name>
</gene>
<protein>
    <submittedName>
        <fullName evidence="1">Uncharacterized protein</fullName>
    </submittedName>
</protein>
<dbReference type="Proteomes" id="UP000005621">
    <property type="component" value="Unassembled WGS sequence"/>
</dbReference>
<evidence type="ECO:0000313" key="2">
    <source>
        <dbReference type="Proteomes" id="UP000005621"/>
    </source>
</evidence>